<sequence length="248" mass="28833">KSLERKYKSDVLLDMNFNRLLAKHDVQRELKYSRQETNLSNDVMNKNTNNVLKNTSSYGQLSKKGKTGLDVYMNEYKRRYRKKKGLSKLDCYCEKKVFDKFNYISDIAEKMQNDKKRFRIFFFKKYGIGLILFSLIPLLGLIIPGLFTGSDDASIPIKLCYSTCKHHGTGVTGGDSTHVGTSHLSPFTKEQWPIIDYMNVIISYIVLVTFLLFIIYALIKIIKYERIKCGKSKMGIKEYFKFCKDLLI</sequence>
<feature type="transmembrane region" description="Helical" evidence="1">
    <location>
        <begin position="126"/>
        <end position="147"/>
    </location>
</feature>
<keyword evidence="1" id="KW-1133">Transmembrane helix</keyword>
<evidence type="ECO:0000313" key="3">
    <source>
        <dbReference type="Proteomes" id="UP000196402"/>
    </source>
</evidence>
<dbReference type="VEuPathDB" id="PlasmoDB:PVPAM_000025300"/>
<name>A0A1G4E939_PLAVI</name>
<dbReference type="Pfam" id="PF12420">
    <property type="entry name" value="DUF3671"/>
    <property type="match status" value="1"/>
</dbReference>
<dbReference type="InterPro" id="IPR022139">
    <property type="entry name" value="Fam-L/Fam-M-like_plasmodium"/>
</dbReference>
<reference evidence="2 3" key="1">
    <citation type="submission" date="2016-07" db="EMBL/GenBank/DDBJ databases">
        <authorList>
            <consortium name="Pathogen Informatics"/>
        </authorList>
    </citation>
    <scope>NUCLEOTIDE SEQUENCE [LARGE SCALE GENOMIC DNA]</scope>
</reference>
<feature type="non-terminal residue" evidence="2">
    <location>
        <position position="248"/>
    </location>
</feature>
<protein>
    <recommendedName>
        <fullName evidence="4">Variable surface protein Vir35</fullName>
    </recommendedName>
</protein>
<keyword evidence="1" id="KW-0472">Membrane</keyword>
<feature type="transmembrane region" description="Helical" evidence="1">
    <location>
        <begin position="197"/>
        <end position="219"/>
    </location>
</feature>
<dbReference type="Proteomes" id="UP000196402">
    <property type="component" value="Unassembled WGS sequence"/>
</dbReference>
<accession>A0A1G4E939</accession>
<keyword evidence="1" id="KW-0812">Transmembrane</keyword>
<dbReference type="VEuPathDB" id="PlasmoDB:PVW1_120005000"/>
<feature type="non-terminal residue" evidence="2">
    <location>
        <position position="1"/>
    </location>
</feature>
<dbReference type="AlphaFoldDB" id="A0A1G4E939"/>
<proteinExistence type="predicted"/>
<gene>
    <name evidence="2" type="ORF">PVT01_000029600</name>
</gene>
<evidence type="ECO:0000313" key="2">
    <source>
        <dbReference type="EMBL" id="SCA83508.1"/>
    </source>
</evidence>
<evidence type="ECO:0000256" key="1">
    <source>
        <dbReference type="SAM" id="Phobius"/>
    </source>
</evidence>
<dbReference type="EMBL" id="FLYH01000050">
    <property type="protein sequence ID" value="SCA83508.1"/>
    <property type="molecule type" value="Genomic_DNA"/>
</dbReference>
<evidence type="ECO:0008006" key="4">
    <source>
        <dbReference type="Google" id="ProtNLM"/>
    </source>
</evidence>
<organism evidence="2 3">
    <name type="scientific">Plasmodium vivax</name>
    <name type="common">malaria parasite P. vivax</name>
    <dbReference type="NCBI Taxonomy" id="5855"/>
    <lineage>
        <taxon>Eukaryota</taxon>
        <taxon>Sar</taxon>
        <taxon>Alveolata</taxon>
        <taxon>Apicomplexa</taxon>
        <taxon>Aconoidasida</taxon>
        <taxon>Haemosporida</taxon>
        <taxon>Plasmodiidae</taxon>
        <taxon>Plasmodium</taxon>
        <taxon>Plasmodium (Plasmodium)</taxon>
    </lineage>
</organism>
<dbReference type="VEuPathDB" id="PlasmoDB:PVP01_0006520"/>